<name>A0A1M2V9Y6_TRAPU</name>
<dbReference type="AlphaFoldDB" id="A0A1M2V9Y6"/>
<evidence type="ECO:0000313" key="2">
    <source>
        <dbReference type="Proteomes" id="UP000184267"/>
    </source>
</evidence>
<keyword evidence="2" id="KW-1185">Reference proteome</keyword>
<accession>A0A1M2V9Y6</accession>
<dbReference type="EMBL" id="MNAD01001548">
    <property type="protein sequence ID" value="OJT04335.1"/>
    <property type="molecule type" value="Genomic_DNA"/>
</dbReference>
<sequence length="96" mass="10685">MNVLRQRAAHGHRLERVVLHGSRACRKSEEQQAAAEAEGLVGAVEYADKAAWDAECDPAWRTMNEHWVLFPRTERRTAIGRGAGCTLESIVEDADV</sequence>
<gene>
    <name evidence="1" type="ORF">TRAPUB_4969</name>
</gene>
<protein>
    <submittedName>
        <fullName evidence="1">Uncharacterized protein</fullName>
    </submittedName>
</protein>
<reference evidence="1 2" key="1">
    <citation type="submission" date="2016-10" db="EMBL/GenBank/DDBJ databases">
        <title>Genome sequence of the basidiomycete white-rot fungus Trametes pubescens.</title>
        <authorList>
            <person name="Makela M.R."/>
            <person name="Granchi Z."/>
            <person name="Peng M."/>
            <person name="De Vries R.P."/>
            <person name="Grigoriev I."/>
            <person name="Riley R."/>
            <person name="Hilden K."/>
        </authorList>
    </citation>
    <scope>NUCLEOTIDE SEQUENCE [LARGE SCALE GENOMIC DNA]</scope>
    <source>
        <strain evidence="1 2">FBCC735</strain>
    </source>
</reference>
<dbReference type="OrthoDB" id="2757428at2759"/>
<proteinExistence type="predicted"/>
<organism evidence="1 2">
    <name type="scientific">Trametes pubescens</name>
    <name type="common">White-rot fungus</name>
    <dbReference type="NCBI Taxonomy" id="154538"/>
    <lineage>
        <taxon>Eukaryota</taxon>
        <taxon>Fungi</taxon>
        <taxon>Dikarya</taxon>
        <taxon>Basidiomycota</taxon>
        <taxon>Agaricomycotina</taxon>
        <taxon>Agaricomycetes</taxon>
        <taxon>Polyporales</taxon>
        <taxon>Polyporaceae</taxon>
        <taxon>Trametes</taxon>
    </lineage>
</organism>
<dbReference type="Proteomes" id="UP000184267">
    <property type="component" value="Unassembled WGS sequence"/>
</dbReference>
<comment type="caution">
    <text evidence="1">The sequence shown here is derived from an EMBL/GenBank/DDBJ whole genome shotgun (WGS) entry which is preliminary data.</text>
</comment>
<evidence type="ECO:0000313" key="1">
    <source>
        <dbReference type="EMBL" id="OJT04335.1"/>
    </source>
</evidence>